<dbReference type="InterPro" id="IPR002052">
    <property type="entry name" value="DNA_methylase_N6_adenine_CS"/>
</dbReference>
<dbReference type="GO" id="GO:0008168">
    <property type="term" value="F:methyltransferase activity"/>
    <property type="evidence" value="ECO:0007669"/>
    <property type="project" value="UniProtKB-KW"/>
</dbReference>
<gene>
    <name evidence="3" type="ORF">G5S32_05200</name>
</gene>
<dbReference type="SUPFAM" id="SSF53335">
    <property type="entry name" value="S-adenosyl-L-methionine-dependent methyltransferases"/>
    <property type="match status" value="1"/>
</dbReference>
<dbReference type="Gene3D" id="3.40.50.150">
    <property type="entry name" value="Vaccinia Virus protein VP39"/>
    <property type="match status" value="1"/>
</dbReference>
<keyword evidence="1 3" id="KW-0489">Methyltransferase</keyword>
<protein>
    <submittedName>
        <fullName evidence="3">DNA methyltransferase</fullName>
    </submittedName>
</protein>
<evidence type="ECO:0000256" key="2">
    <source>
        <dbReference type="ARBA" id="ARBA00022679"/>
    </source>
</evidence>
<dbReference type="InterPro" id="IPR029063">
    <property type="entry name" value="SAM-dependent_MTases_sf"/>
</dbReference>
<dbReference type="Proteomes" id="UP000503003">
    <property type="component" value="Chromosome 1"/>
</dbReference>
<evidence type="ECO:0000313" key="3">
    <source>
        <dbReference type="EMBL" id="QIH41428.1"/>
    </source>
</evidence>
<evidence type="ECO:0000313" key="4">
    <source>
        <dbReference type="Proteomes" id="UP000503003"/>
    </source>
</evidence>
<dbReference type="RefSeq" id="WP_165311022.1">
    <property type="nucleotide sequence ID" value="NZ_CP049331.1"/>
</dbReference>
<reference evidence="3 4" key="1">
    <citation type="submission" date="2020-02" db="EMBL/GenBank/DDBJ databases">
        <title>A complete genome of a marine bacterium Vibrio sp. ZWAL4003 isolated from the mangrove sediment with the ability to degrade polysaccharides.</title>
        <authorList>
            <person name="Wu J."/>
            <person name="Qu W."/>
            <person name="Zeng R."/>
        </authorList>
    </citation>
    <scope>NUCLEOTIDE SEQUENCE [LARGE SCALE GENOMIC DNA]</scope>
    <source>
        <strain evidence="3 4">ZWAL4003</strain>
    </source>
</reference>
<keyword evidence="2 3" id="KW-0808">Transferase</keyword>
<dbReference type="AlphaFoldDB" id="A0A6G7CHB7"/>
<keyword evidence="4" id="KW-1185">Reference proteome</keyword>
<dbReference type="PROSITE" id="PS00092">
    <property type="entry name" value="N6_MTASE"/>
    <property type="match status" value="1"/>
</dbReference>
<accession>A0A6G7CHB7</accession>
<sequence>MPKERIERDFYPTPSWCVKALLNCIEFRESDVIAEPCRGDGRVTNELPSGHIIKYAELAEGIDYLNPSKDMSADVIITNPPFSLALEFIATAMTRDLAQDGTMCFLLRLSMLGSKQRADFWRSFPWTNLLILTPRPSFVHGATDNAEYAWICWDRGNRIKRPAFWTLKKDEVEVCPSK</sequence>
<dbReference type="KEGG" id="vzi:G5S32_05200"/>
<proteinExistence type="predicted"/>
<name>A0A6G7CHB7_9VIBR</name>
<dbReference type="GO" id="GO:0032259">
    <property type="term" value="P:methylation"/>
    <property type="evidence" value="ECO:0007669"/>
    <property type="project" value="UniProtKB-KW"/>
</dbReference>
<organism evidence="3 4">
    <name type="scientific">Vibrio ziniensis</name>
    <dbReference type="NCBI Taxonomy" id="2711221"/>
    <lineage>
        <taxon>Bacteria</taxon>
        <taxon>Pseudomonadati</taxon>
        <taxon>Pseudomonadota</taxon>
        <taxon>Gammaproteobacteria</taxon>
        <taxon>Vibrionales</taxon>
        <taxon>Vibrionaceae</taxon>
        <taxon>Vibrio</taxon>
    </lineage>
</organism>
<evidence type="ECO:0000256" key="1">
    <source>
        <dbReference type="ARBA" id="ARBA00022603"/>
    </source>
</evidence>
<dbReference type="EMBL" id="CP049331">
    <property type="protein sequence ID" value="QIH41428.1"/>
    <property type="molecule type" value="Genomic_DNA"/>
</dbReference>
<dbReference type="GO" id="GO:0003676">
    <property type="term" value="F:nucleic acid binding"/>
    <property type="evidence" value="ECO:0007669"/>
    <property type="project" value="InterPro"/>
</dbReference>